<gene>
    <name evidence="5" type="ORF">H7U12_05405</name>
</gene>
<dbReference type="InterPro" id="IPR003829">
    <property type="entry name" value="Pirin_N_dom"/>
</dbReference>
<keyword evidence="6" id="KW-1185">Reference proteome</keyword>
<dbReference type="InterPro" id="IPR012093">
    <property type="entry name" value="Pirin"/>
</dbReference>
<dbReference type="Pfam" id="PF02678">
    <property type="entry name" value="Pirin"/>
    <property type="match status" value="1"/>
</dbReference>
<dbReference type="RefSeq" id="WP_186634130.1">
    <property type="nucleotide sequence ID" value="NZ_JACOAF010000013.1"/>
</dbReference>
<dbReference type="CDD" id="cd02247">
    <property type="entry name" value="cupin_pirin_C"/>
    <property type="match status" value="1"/>
</dbReference>
<evidence type="ECO:0000259" key="4">
    <source>
        <dbReference type="Pfam" id="PF05726"/>
    </source>
</evidence>
<dbReference type="PANTHER" id="PTHR43594:SF1">
    <property type="entry name" value="QUERCETIN 2,3-DIOXYGENASE PA2418-RELATED"/>
    <property type="match status" value="1"/>
</dbReference>
<dbReference type="InterPro" id="IPR053186">
    <property type="entry name" value="QDO-related"/>
</dbReference>
<dbReference type="EMBL" id="JACOAF010000013">
    <property type="protein sequence ID" value="MBC3539108.1"/>
    <property type="molecule type" value="Genomic_DNA"/>
</dbReference>
<dbReference type="PIRSF" id="PIRSF006232">
    <property type="entry name" value="Pirin"/>
    <property type="match status" value="1"/>
</dbReference>
<evidence type="ECO:0000313" key="6">
    <source>
        <dbReference type="Proteomes" id="UP000659698"/>
    </source>
</evidence>
<dbReference type="Pfam" id="PF05726">
    <property type="entry name" value="Pirin_C"/>
    <property type="match status" value="1"/>
</dbReference>
<accession>A0ABR6VQI2</accession>
<reference evidence="5 6" key="1">
    <citation type="journal article" date="2019" name="Int. J. Syst. Evol. Microbiol.">
        <title>Rufibacter sediminis sp. nov., isolated from freshwater lake sediment.</title>
        <authorList>
            <person name="Qu J.H."/>
            <person name="Zhang L.J."/>
            <person name="Fu Y.H."/>
            <person name="Li H.F."/>
        </authorList>
    </citation>
    <scope>NUCLEOTIDE SEQUENCE [LARGE SCALE GENOMIC DNA]</scope>
    <source>
        <strain evidence="5 6">H-1</strain>
    </source>
</reference>
<feature type="domain" description="Pirin C-terminal" evidence="4">
    <location>
        <begin position="183"/>
        <end position="282"/>
    </location>
</feature>
<dbReference type="Proteomes" id="UP000659698">
    <property type="component" value="Unassembled WGS sequence"/>
</dbReference>
<proteinExistence type="inferred from homology"/>
<dbReference type="Gene3D" id="2.60.120.10">
    <property type="entry name" value="Jelly Rolls"/>
    <property type="match status" value="2"/>
</dbReference>
<evidence type="ECO:0000256" key="1">
    <source>
        <dbReference type="ARBA" id="ARBA00008416"/>
    </source>
</evidence>
<evidence type="ECO:0000313" key="5">
    <source>
        <dbReference type="EMBL" id="MBC3539108.1"/>
    </source>
</evidence>
<protein>
    <submittedName>
        <fullName evidence="5">Pirin family protein</fullName>
    </submittedName>
</protein>
<dbReference type="InterPro" id="IPR011051">
    <property type="entry name" value="RmlC_Cupin_sf"/>
</dbReference>
<comment type="caution">
    <text evidence="5">The sequence shown here is derived from an EMBL/GenBank/DDBJ whole genome shotgun (WGS) entry which is preliminary data.</text>
</comment>
<organism evidence="5 6">
    <name type="scientific">Rufibacter sediminis</name>
    <dbReference type="NCBI Taxonomy" id="2762756"/>
    <lineage>
        <taxon>Bacteria</taxon>
        <taxon>Pseudomonadati</taxon>
        <taxon>Bacteroidota</taxon>
        <taxon>Cytophagia</taxon>
        <taxon>Cytophagales</taxon>
        <taxon>Hymenobacteraceae</taxon>
        <taxon>Rufibacter</taxon>
    </lineage>
</organism>
<dbReference type="CDD" id="cd02909">
    <property type="entry name" value="cupin_pirin_N"/>
    <property type="match status" value="1"/>
</dbReference>
<evidence type="ECO:0000256" key="2">
    <source>
        <dbReference type="RuleBase" id="RU003457"/>
    </source>
</evidence>
<feature type="domain" description="Pirin N-terminal" evidence="3">
    <location>
        <begin position="23"/>
        <end position="126"/>
    </location>
</feature>
<sequence length="287" mass="31758">MNRRIFQVIDGVKKQVGEGFDVTSPMPGSRIRQLSPFLLLDHTGPMPVHPTDEPLGADPHPHRGFETVTLMYQGYLSHRDTAGYSGKIGPGDVQWMTAGAGLLHEERHEQEFAKQGGVLELIQLWVNVPRKDKMAPAHYQELRKDDIPVISTAAAEGRIRVVAGTYEGVSGPAETFSPITLLDVWQPKGAKLQLSLPAHYNTGIYVVQGAVLLHGNRPTRTKQLIVFGWDAEGIELTFEEDTTLLVLAGEPIEEPLATYGPFVMNTNQELLQAIEDFEQGRLGKFDE</sequence>
<dbReference type="PANTHER" id="PTHR43594">
    <property type="entry name" value="QUERCETIN 2,3-DIOXYGENASE"/>
    <property type="match status" value="1"/>
</dbReference>
<name>A0ABR6VQI2_9BACT</name>
<dbReference type="InterPro" id="IPR014710">
    <property type="entry name" value="RmlC-like_jellyroll"/>
</dbReference>
<comment type="similarity">
    <text evidence="1 2">Belongs to the pirin family.</text>
</comment>
<dbReference type="SUPFAM" id="SSF51182">
    <property type="entry name" value="RmlC-like cupins"/>
    <property type="match status" value="1"/>
</dbReference>
<dbReference type="InterPro" id="IPR008778">
    <property type="entry name" value="Pirin_C_dom"/>
</dbReference>
<evidence type="ECO:0000259" key="3">
    <source>
        <dbReference type="Pfam" id="PF02678"/>
    </source>
</evidence>